<dbReference type="GO" id="GO:0007165">
    <property type="term" value="P:signal transduction"/>
    <property type="evidence" value="ECO:0007669"/>
    <property type="project" value="InterPro"/>
</dbReference>
<dbReference type="PROSITE" id="PS00041">
    <property type="entry name" value="HTH_ARAC_FAMILY_1"/>
    <property type="match status" value="1"/>
</dbReference>
<accession>A0A5C6Z233</accession>
<dbReference type="GO" id="GO:0003700">
    <property type="term" value="F:DNA-binding transcription factor activity"/>
    <property type="evidence" value="ECO:0007669"/>
    <property type="project" value="InterPro"/>
</dbReference>
<dbReference type="InterPro" id="IPR000014">
    <property type="entry name" value="PAS"/>
</dbReference>
<dbReference type="PRINTS" id="PR00032">
    <property type="entry name" value="HTHARAC"/>
</dbReference>
<keyword evidence="1" id="KW-0805">Transcription regulation</keyword>
<reference evidence="6 7" key="1">
    <citation type="submission" date="2019-08" db="EMBL/GenBank/DDBJ databases">
        <title>Genome of Aequorivita antarctica SW49 (type strain).</title>
        <authorList>
            <person name="Bowman J.P."/>
        </authorList>
    </citation>
    <scope>NUCLEOTIDE SEQUENCE [LARGE SCALE GENOMIC DNA]</scope>
    <source>
        <strain evidence="6 7">SW49</strain>
    </source>
</reference>
<evidence type="ECO:0000256" key="1">
    <source>
        <dbReference type="ARBA" id="ARBA00023015"/>
    </source>
</evidence>
<evidence type="ECO:0000256" key="2">
    <source>
        <dbReference type="ARBA" id="ARBA00023125"/>
    </source>
</evidence>
<sequence length="327" mass="38079">MSQSKKKRLKQIRNMLLEIGSGNFFYRVERSVKNDNMEALVMAINMMSEEIEAAMVHQGYANANETIKHIVIMSFILDFKGYVEMVNQQTCIILSYLCEDIIGQPLESFLDEISSKKWRKSLKTLQRKEFYDTSEELTFKTKEGLLVPSACYITTYMEHKGAKGKTLLTVVKHSKNNVEAESDPKQSFVQFKNSSEESLYQSSQHPTKQKVRLSYEDISKIREARDILINNLEKDFPSIKDFALQIGTNTFKLKYGFKELYGISVYRFLKNERLRKAKMLVQYGDRSFKSIAHMTGFKSVPHFTRTFKKQFGYTPTELRKRSSKDDK</sequence>
<keyword evidence="2" id="KW-0238">DNA-binding</keyword>
<dbReference type="GO" id="GO:0016020">
    <property type="term" value="C:membrane"/>
    <property type="evidence" value="ECO:0007669"/>
    <property type="project" value="InterPro"/>
</dbReference>
<dbReference type="InterPro" id="IPR009057">
    <property type="entry name" value="Homeodomain-like_sf"/>
</dbReference>
<dbReference type="PROSITE" id="PS01124">
    <property type="entry name" value="HTH_ARAC_FAMILY_2"/>
    <property type="match status" value="1"/>
</dbReference>
<feature type="domain" description="HAMP" evidence="5">
    <location>
        <begin position="3"/>
        <end position="56"/>
    </location>
</feature>
<dbReference type="EMBL" id="VORT01000004">
    <property type="protein sequence ID" value="TXD73563.1"/>
    <property type="molecule type" value="Genomic_DNA"/>
</dbReference>
<dbReference type="SUPFAM" id="SSF46689">
    <property type="entry name" value="Homeodomain-like"/>
    <property type="match status" value="1"/>
</dbReference>
<dbReference type="CDD" id="cd00130">
    <property type="entry name" value="PAS"/>
    <property type="match status" value="1"/>
</dbReference>
<evidence type="ECO:0000256" key="3">
    <source>
        <dbReference type="ARBA" id="ARBA00023163"/>
    </source>
</evidence>
<organism evidence="6 7">
    <name type="scientific">Aequorivita antarctica</name>
    <dbReference type="NCBI Taxonomy" id="153266"/>
    <lineage>
        <taxon>Bacteria</taxon>
        <taxon>Pseudomonadati</taxon>
        <taxon>Bacteroidota</taxon>
        <taxon>Flavobacteriia</taxon>
        <taxon>Flavobacteriales</taxon>
        <taxon>Flavobacteriaceae</taxon>
        <taxon>Aequorivita</taxon>
    </lineage>
</organism>
<dbReference type="Proteomes" id="UP000321497">
    <property type="component" value="Unassembled WGS sequence"/>
</dbReference>
<evidence type="ECO:0000313" key="6">
    <source>
        <dbReference type="EMBL" id="TXD73563.1"/>
    </source>
</evidence>
<feature type="domain" description="HTH araC/xylS-type" evidence="4">
    <location>
        <begin position="222"/>
        <end position="321"/>
    </location>
</feature>
<dbReference type="OrthoDB" id="1451418at2"/>
<dbReference type="Pfam" id="PF13426">
    <property type="entry name" value="PAS_9"/>
    <property type="match status" value="1"/>
</dbReference>
<dbReference type="InterPro" id="IPR018060">
    <property type="entry name" value="HTH_AraC"/>
</dbReference>
<dbReference type="RefSeq" id="WP_146744057.1">
    <property type="nucleotide sequence ID" value="NZ_UEGI01000035.1"/>
</dbReference>
<dbReference type="CDD" id="cd06225">
    <property type="entry name" value="HAMP"/>
    <property type="match status" value="1"/>
</dbReference>
<dbReference type="GO" id="GO:0043565">
    <property type="term" value="F:sequence-specific DNA binding"/>
    <property type="evidence" value="ECO:0007669"/>
    <property type="project" value="InterPro"/>
</dbReference>
<evidence type="ECO:0000259" key="4">
    <source>
        <dbReference type="PROSITE" id="PS01124"/>
    </source>
</evidence>
<dbReference type="Gene3D" id="1.10.10.60">
    <property type="entry name" value="Homeodomain-like"/>
    <property type="match status" value="1"/>
</dbReference>
<dbReference type="InterPro" id="IPR018062">
    <property type="entry name" value="HTH_AraC-typ_CS"/>
</dbReference>
<keyword evidence="3" id="KW-0804">Transcription</keyword>
<keyword evidence="7" id="KW-1185">Reference proteome</keyword>
<dbReference type="PROSITE" id="PS50885">
    <property type="entry name" value="HAMP"/>
    <property type="match status" value="1"/>
</dbReference>
<dbReference type="PANTHER" id="PTHR47893">
    <property type="entry name" value="REGULATORY PROTEIN PCHR"/>
    <property type="match status" value="1"/>
</dbReference>
<dbReference type="InterPro" id="IPR020449">
    <property type="entry name" value="Tscrpt_reg_AraC-type_HTH"/>
</dbReference>
<dbReference type="SMART" id="SM00342">
    <property type="entry name" value="HTH_ARAC"/>
    <property type="match status" value="1"/>
</dbReference>
<comment type="caution">
    <text evidence="6">The sequence shown here is derived from an EMBL/GenBank/DDBJ whole genome shotgun (WGS) entry which is preliminary data.</text>
</comment>
<dbReference type="InterPro" id="IPR035965">
    <property type="entry name" value="PAS-like_dom_sf"/>
</dbReference>
<dbReference type="SMART" id="SM00091">
    <property type="entry name" value="PAS"/>
    <property type="match status" value="1"/>
</dbReference>
<dbReference type="InterPro" id="IPR003660">
    <property type="entry name" value="HAMP_dom"/>
</dbReference>
<name>A0A5C6Z233_9FLAO</name>
<evidence type="ECO:0000259" key="5">
    <source>
        <dbReference type="PROSITE" id="PS50885"/>
    </source>
</evidence>
<protein>
    <submittedName>
        <fullName evidence="6">Helix-turn-helix domain-containing protein</fullName>
    </submittedName>
</protein>
<dbReference type="InterPro" id="IPR053142">
    <property type="entry name" value="PchR_regulatory_protein"/>
</dbReference>
<gene>
    <name evidence="6" type="ORF">ESU54_07305</name>
</gene>
<dbReference type="Pfam" id="PF12833">
    <property type="entry name" value="HTH_18"/>
    <property type="match status" value="1"/>
</dbReference>
<dbReference type="Gene3D" id="3.30.450.20">
    <property type="entry name" value="PAS domain"/>
    <property type="match status" value="1"/>
</dbReference>
<dbReference type="SUPFAM" id="SSF55785">
    <property type="entry name" value="PYP-like sensor domain (PAS domain)"/>
    <property type="match status" value="1"/>
</dbReference>
<evidence type="ECO:0000313" key="7">
    <source>
        <dbReference type="Proteomes" id="UP000321497"/>
    </source>
</evidence>
<dbReference type="AlphaFoldDB" id="A0A5C6Z233"/>
<dbReference type="PANTHER" id="PTHR47893:SF1">
    <property type="entry name" value="REGULATORY PROTEIN PCHR"/>
    <property type="match status" value="1"/>
</dbReference>
<proteinExistence type="predicted"/>